<sequence length="205" mass="22740">MNIHSFRLCLVFFILFVVTIDARHHYIKPTKAKPTKAKPIKAKPIKACTVTDISDATITSSINCATETPTPFDCPDSLQIPYNCDKCQRTTTTTCTPTTIVCSPTPDPEDSCCGSEGFGGRNYQYLNNSQNYKEYVVTDPETCCRRCYEDPNCINWVYSTIVDGGGDCEFYSQTAPESECQTQYGALPTPDFIYGAVGCGFCERN</sequence>
<accession>A0A8H3XC76</accession>
<feature type="domain" description="Apple" evidence="2">
    <location>
        <begin position="113"/>
        <end position="180"/>
    </location>
</feature>
<dbReference type="AlphaFoldDB" id="A0A8H3XC76"/>
<evidence type="ECO:0000256" key="1">
    <source>
        <dbReference type="SAM" id="SignalP"/>
    </source>
</evidence>
<name>A0A8H3XC76_GIGMA</name>
<organism evidence="3 4">
    <name type="scientific">Gigaspora margarita</name>
    <dbReference type="NCBI Taxonomy" id="4874"/>
    <lineage>
        <taxon>Eukaryota</taxon>
        <taxon>Fungi</taxon>
        <taxon>Fungi incertae sedis</taxon>
        <taxon>Mucoromycota</taxon>
        <taxon>Glomeromycotina</taxon>
        <taxon>Glomeromycetes</taxon>
        <taxon>Diversisporales</taxon>
        <taxon>Gigasporaceae</taxon>
        <taxon>Gigaspora</taxon>
    </lineage>
</organism>
<dbReference type="PROSITE" id="PS50948">
    <property type="entry name" value="PAN"/>
    <property type="match status" value="1"/>
</dbReference>
<feature type="signal peptide" evidence="1">
    <location>
        <begin position="1"/>
        <end position="22"/>
    </location>
</feature>
<dbReference type="EMBL" id="WTPW01001441">
    <property type="protein sequence ID" value="KAF0435631.1"/>
    <property type="molecule type" value="Genomic_DNA"/>
</dbReference>
<reference evidence="3 4" key="1">
    <citation type="journal article" date="2019" name="Environ. Microbiol.">
        <title>At the nexus of three kingdoms: the genome of the mycorrhizal fungus Gigaspora margarita provides insights into plant, endobacterial and fungal interactions.</title>
        <authorList>
            <person name="Venice F."/>
            <person name="Ghignone S."/>
            <person name="Salvioli di Fossalunga A."/>
            <person name="Amselem J."/>
            <person name="Novero M."/>
            <person name="Xianan X."/>
            <person name="Sedzielewska Toro K."/>
            <person name="Morin E."/>
            <person name="Lipzen A."/>
            <person name="Grigoriev I.V."/>
            <person name="Henrissat B."/>
            <person name="Martin F.M."/>
            <person name="Bonfante P."/>
        </authorList>
    </citation>
    <scope>NUCLEOTIDE SEQUENCE [LARGE SCALE GENOMIC DNA]</scope>
    <source>
        <strain evidence="3 4">BEG34</strain>
    </source>
</reference>
<dbReference type="Proteomes" id="UP000439903">
    <property type="component" value="Unassembled WGS sequence"/>
</dbReference>
<evidence type="ECO:0000259" key="2">
    <source>
        <dbReference type="PROSITE" id="PS50948"/>
    </source>
</evidence>
<protein>
    <recommendedName>
        <fullName evidence="2">Apple domain-containing protein</fullName>
    </recommendedName>
</protein>
<gene>
    <name evidence="3" type="ORF">F8M41_004790</name>
</gene>
<dbReference type="Gene3D" id="3.50.4.10">
    <property type="entry name" value="Hepatocyte Growth Factor"/>
    <property type="match status" value="1"/>
</dbReference>
<keyword evidence="4" id="KW-1185">Reference proteome</keyword>
<evidence type="ECO:0000313" key="3">
    <source>
        <dbReference type="EMBL" id="KAF0435631.1"/>
    </source>
</evidence>
<comment type="caution">
    <text evidence="3">The sequence shown here is derived from an EMBL/GenBank/DDBJ whole genome shotgun (WGS) entry which is preliminary data.</text>
</comment>
<evidence type="ECO:0000313" key="4">
    <source>
        <dbReference type="Proteomes" id="UP000439903"/>
    </source>
</evidence>
<feature type="chain" id="PRO_5034739038" description="Apple domain-containing protein" evidence="1">
    <location>
        <begin position="23"/>
        <end position="205"/>
    </location>
</feature>
<dbReference type="OrthoDB" id="10482505at2759"/>
<proteinExistence type="predicted"/>
<keyword evidence="1" id="KW-0732">Signal</keyword>
<dbReference type="InterPro" id="IPR003609">
    <property type="entry name" value="Pan_app"/>
</dbReference>